<dbReference type="EMBL" id="CP035281">
    <property type="protein sequence ID" value="QAT42616.1"/>
    <property type="molecule type" value="Genomic_DNA"/>
</dbReference>
<dbReference type="RefSeq" id="WP_128745266.1">
    <property type="nucleotide sequence ID" value="NZ_CP035281.1"/>
</dbReference>
<dbReference type="Proteomes" id="UP000287601">
    <property type="component" value="Chromosome"/>
</dbReference>
<keyword evidence="6" id="KW-1185">Reference proteome</keyword>
<feature type="domain" description="SLH" evidence="3">
    <location>
        <begin position="30"/>
        <end position="90"/>
    </location>
</feature>
<feature type="domain" description="GH18" evidence="4">
    <location>
        <begin position="202"/>
        <end position="554"/>
    </location>
</feature>
<dbReference type="AlphaFoldDB" id="A0A410PUS0"/>
<feature type="signal peptide" evidence="2">
    <location>
        <begin position="1"/>
        <end position="30"/>
    </location>
</feature>
<dbReference type="InterPro" id="IPR017853">
    <property type="entry name" value="GH"/>
</dbReference>
<dbReference type="KEGG" id="amij:EQM06_04915"/>
<dbReference type="InterPro" id="IPR029070">
    <property type="entry name" value="Chitinase_insertion_sf"/>
</dbReference>
<protein>
    <submittedName>
        <fullName evidence="5">Glycoside hydrolase</fullName>
    </submittedName>
</protein>
<evidence type="ECO:0000259" key="4">
    <source>
        <dbReference type="PROSITE" id="PS51910"/>
    </source>
</evidence>
<proteinExistence type="predicted"/>
<dbReference type="Pfam" id="PF00395">
    <property type="entry name" value="SLH"/>
    <property type="match status" value="3"/>
</dbReference>
<reference evidence="5 6" key="1">
    <citation type="submission" date="2019-01" db="EMBL/GenBank/DDBJ databases">
        <title>Draft genomes of a novel of Aminipila strains.</title>
        <authorList>
            <person name="Ma S."/>
        </authorList>
    </citation>
    <scope>NUCLEOTIDE SEQUENCE [LARGE SCALE GENOMIC DNA]</scope>
    <source>
        <strain evidence="6">JN-39</strain>
    </source>
</reference>
<dbReference type="Gene3D" id="3.10.50.10">
    <property type="match status" value="1"/>
</dbReference>
<dbReference type="GO" id="GO:0008061">
    <property type="term" value="F:chitin binding"/>
    <property type="evidence" value="ECO:0007669"/>
    <property type="project" value="InterPro"/>
</dbReference>
<evidence type="ECO:0000256" key="1">
    <source>
        <dbReference type="ARBA" id="ARBA00022737"/>
    </source>
</evidence>
<name>A0A410PUS0_9FIRM</name>
<keyword evidence="2" id="KW-0732">Signal</keyword>
<organism evidence="5 6">
    <name type="scientific">Aminipila luticellarii</name>
    <dbReference type="NCBI Taxonomy" id="2507160"/>
    <lineage>
        <taxon>Bacteria</taxon>
        <taxon>Bacillati</taxon>
        <taxon>Bacillota</taxon>
        <taxon>Clostridia</taxon>
        <taxon>Peptostreptococcales</taxon>
        <taxon>Anaerovoracaceae</taxon>
        <taxon>Aminipila</taxon>
    </lineage>
</organism>
<dbReference type="OrthoDB" id="9769314at2"/>
<dbReference type="Pfam" id="PF00704">
    <property type="entry name" value="Glyco_hydro_18"/>
    <property type="match status" value="1"/>
</dbReference>
<feature type="chain" id="PRO_5019370568" evidence="2">
    <location>
        <begin position="31"/>
        <end position="554"/>
    </location>
</feature>
<evidence type="ECO:0000313" key="6">
    <source>
        <dbReference type="Proteomes" id="UP000287601"/>
    </source>
</evidence>
<evidence type="ECO:0000259" key="3">
    <source>
        <dbReference type="PROSITE" id="PS51272"/>
    </source>
</evidence>
<evidence type="ECO:0000313" key="5">
    <source>
        <dbReference type="EMBL" id="QAT42616.1"/>
    </source>
</evidence>
<feature type="domain" description="SLH" evidence="3">
    <location>
        <begin position="91"/>
        <end position="152"/>
    </location>
</feature>
<dbReference type="InterPro" id="IPR011583">
    <property type="entry name" value="Chitinase_II/V-like_cat"/>
</dbReference>
<dbReference type="PROSITE" id="PS51910">
    <property type="entry name" value="GH18_2"/>
    <property type="match status" value="1"/>
</dbReference>
<dbReference type="Gene3D" id="3.20.20.80">
    <property type="entry name" value="Glycosidases"/>
    <property type="match status" value="1"/>
</dbReference>
<accession>A0A410PUS0</accession>
<dbReference type="PANTHER" id="PTHR46066">
    <property type="entry name" value="CHITINASE DOMAIN-CONTAINING PROTEIN 1 FAMILY MEMBER"/>
    <property type="match status" value="1"/>
</dbReference>
<dbReference type="SUPFAM" id="SSF51445">
    <property type="entry name" value="(Trans)glycosidases"/>
    <property type="match status" value="1"/>
</dbReference>
<dbReference type="PANTHER" id="PTHR46066:SF2">
    <property type="entry name" value="CHITINASE DOMAIN-CONTAINING PROTEIN 1"/>
    <property type="match status" value="1"/>
</dbReference>
<keyword evidence="1" id="KW-0677">Repeat</keyword>
<dbReference type="SMART" id="SM00636">
    <property type="entry name" value="Glyco_18"/>
    <property type="match status" value="1"/>
</dbReference>
<dbReference type="GO" id="GO:0016787">
    <property type="term" value="F:hydrolase activity"/>
    <property type="evidence" value="ECO:0007669"/>
    <property type="project" value="UniProtKB-KW"/>
</dbReference>
<dbReference type="GO" id="GO:0005975">
    <property type="term" value="P:carbohydrate metabolic process"/>
    <property type="evidence" value="ECO:0007669"/>
    <property type="project" value="InterPro"/>
</dbReference>
<dbReference type="InterPro" id="IPR001223">
    <property type="entry name" value="Glyco_hydro18_cat"/>
</dbReference>
<gene>
    <name evidence="5" type="ORF">EQM06_04915</name>
</gene>
<dbReference type="InterPro" id="IPR001119">
    <property type="entry name" value="SLH_dom"/>
</dbReference>
<sequence length="554" mass="60785">MIRFLKKVTSIALMCFLITGMAIPAIPVFADTTYSDVPADSWAVQSIADAGRYGLMKGQAEGSFGYGKTVTKAEFATILCNMMKWQAVNPAQPSFTDVMQDKWYYSYIETALANSAIDKADSFLPDTPITREEMAVMFVKALGLSDAVKVAETSAAQFTDVTTDKGYIGVAYDIGMINGISQNAFAPASTAKREEAAAMLSRVYAKYYGKTDFLHGFYAISSYSQKDLTNRMDAVTFGWSTMTNDAKGVWLNTGSENANEFKIPSGYEDIISYVESNKTKAHLGVYMDTSDGVKDLLLSADKRMTAVDAIMAELDKTYEAVGKNPYSGVTIDFEGLKGSDVKQGFNAFLTELSARLKAENKTLYVTVQPALSNGTYFDGFDYKTIGELADKVILMAHDYNPTSLEGYTGTEWYKNTALTPIGSVYYSLKAITDSNTGVADKNKIVLAVSFATVGWELSDDGKLISASPLHANTDAVYKWMTAAGTEKGFSAVYRNPYLKYTTPEGKNVFLWYENEQSVFEKAALARMFGINGVSFWRLGLIPDYSGYSVMNSLE</sequence>
<keyword evidence="5" id="KW-0378">Hydrolase</keyword>
<evidence type="ECO:0000256" key="2">
    <source>
        <dbReference type="SAM" id="SignalP"/>
    </source>
</evidence>
<dbReference type="PROSITE" id="PS51272">
    <property type="entry name" value="SLH"/>
    <property type="match status" value="2"/>
</dbReference>